<dbReference type="eggNOG" id="COG0791">
    <property type="taxonomic scope" value="Bacteria"/>
</dbReference>
<evidence type="ECO:0000256" key="4">
    <source>
        <dbReference type="ARBA" id="ARBA00022801"/>
    </source>
</evidence>
<feature type="chain" id="PRO_5006411345" evidence="8">
    <location>
        <begin position="29"/>
        <end position="391"/>
    </location>
</feature>
<evidence type="ECO:0000313" key="10">
    <source>
        <dbReference type="EMBL" id="KRL85359.1"/>
    </source>
</evidence>
<dbReference type="eggNOG" id="COG3883">
    <property type="taxonomic scope" value="Bacteria"/>
</dbReference>
<gene>
    <name evidence="10" type="ORF">FC32_GL000104</name>
</gene>
<dbReference type="RefSeq" id="WP_025087731.1">
    <property type="nucleotide sequence ID" value="NZ_AZFT01000040.1"/>
</dbReference>
<evidence type="ECO:0000256" key="2">
    <source>
        <dbReference type="ARBA" id="ARBA00022670"/>
    </source>
</evidence>
<dbReference type="STRING" id="1423724.FC32_GL000104"/>
<keyword evidence="4" id="KW-0378">Hydrolase</keyword>
<feature type="compositionally biased region" description="Low complexity" evidence="7">
    <location>
        <begin position="234"/>
        <end position="250"/>
    </location>
</feature>
<dbReference type="Pfam" id="PF24568">
    <property type="entry name" value="CC_PcsB"/>
    <property type="match status" value="1"/>
</dbReference>
<comment type="similarity">
    <text evidence="1">Belongs to the peptidase C40 family.</text>
</comment>
<dbReference type="InterPro" id="IPR051202">
    <property type="entry name" value="Peptidase_C40"/>
</dbReference>
<dbReference type="InterPro" id="IPR000064">
    <property type="entry name" value="NLP_P60_dom"/>
</dbReference>
<keyword evidence="2" id="KW-0645">Protease</keyword>
<evidence type="ECO:0000256" key="1">
    <source>
        <dbReference type="ARBA" id="ARBA00007074"/>
    </source>
</evidence>
<feature type="signal peptide" evidence="8">
    <location>
        <begin position="1"/>
        <end position="28"/>
    </location>
</feature>
<evidence type="ECO:0000259" key="9">
    <source>
        <dbReference type="PROSITE" id="PS51935"/>
    </source>
</evidence>
<dbReference type="PROSITE" id="PS51935">
    <property type="entry name" value="NLPC_P60"/>
    <property type="match status" value="1"/>
</dbReference>
<keyword evidence="3 8" id="KW-0732">Signal</keyword>
<evidence type="ECO:0000256" key="8">
    <source>
        <dbReference type="SAM" id="SignalP"/>
    </source>
</evidence>
<feature type="coiled-coil region" evidence="6">
    <location>
        <begin position="36"/>
        <end position="91"/>
    </location>
</feature>
<organism evidence="10 11">
    <name type="scientific">Ligilactobacillus apodemi DSM 16634 = JCM 16172</name>
    <dbReference type="NCBI Taxonomy" id="1423724"/>
    <lineage>
        <taxon>Bacteria</taxon>
        <taxon>Bacillati</taxon>
        <taxon>Bacillota</taxon>
        <taxon>Bacilli</taxon>
        <taxon>Lactobacillales</taxon>
        <taxon>Lactobacillaceae</taxon>
        <taxon>Ligilactobacillus</taxon>
    </lineage>
</organism>
<keyword evidence="6" id="KW-0175">Coiled coil</keyword>
<feature type="region of interest" description="Disordered" evidence="7">
    <location>
        <begin position="214"/>
        <end position="250"/>
    </location>
</feature>
<dbReference type="InterPro" id="IPR057309">
    <property type="entry name" value="PcsB_CC"/>
</dbReference>
<comment type="caution">
    <text evidence="10">The sequence shown here is derived from an EMBL/GenBank/DDBJ whole genome shotgun (WGS) entry which is preliminary data.</text>
</comment>
<dbReference type="SUPFAM" id="SSF54001">
    <property type="entry name" value="Cysteine proteinases"/>
    <property type="match status" value="1"/>
</dbReference>
<evidence type="ECO:0000313" key="11">
    <source>
        <dbReference type="Proteomes" id="UP000051324"/>
    </source>
</evidence>
<dbReference type="GO" id="GO:0006508">
    <property type="term" value="P:proteolysis"/>
    <property type="evidence" value="ECO:0007669"/>
    <property type="project" value="UniProtKB-KW"/>
</dbReference>
<dbReference type="Gene3D" id="6.10.250.3150">
    <property type="match status" value="1"/>
</dbReference>
<dbReference type="OrthoDB" id="1654978at2"/>
<accession>A0A0R1TVT1</accession>
<evidence type="ECO:0000256" key="6">
    <source>
        <dbReference type="SAM" id="Coils"/>
    </source>
</evidence>
<name>A0A0R1TVT1_9LACO</name>
<evidence type="ECO:0000256" key="7">
    <source>
        <dbReference type="SAM" id="MobiDB-lite"/>
    </source>
</evidence>
<dbReference type="Gene3D" id="3.90.1720.10">
    <property type="entry name" value="endopeptidase domain like (from Nostoc punctiforme)"/>
    <property type="match status" value="1"/>
</dbReference>
<evidence type="ECO:0000256" key="5">
    <source>
        <dbReference type="ARBA" id="ARBA00022807"/>
    </source>
</evidence>
<proteinExistence type="inferred from homology"/>
<sequence length="391" mass="41077">MKSFSFTKTILAVATAVTFAGVNVVAHADDTTQQKLDAINTKIQTTESKVDEGQKELAKLQAQQYEKSTEIQKLQKNIDARSKQLAKQARAAQLNDTGSMLEFITNSNSLSDAIGRTVTVATLIRANNQTLADQKADQEKVAAAKKAVDKAAADQETTNKQLQNDMADLAVQRTQLAAQKASEDEAAKKAAEEAQKKAEEAAKQVKEAKDAEAAQKALATANEAAESVSTTNDTQTAGASSSSESTQTVTTTATTTATAATSSASSTTQTAVPASNYGSVTAYAQSFIGVPYVWGGSTPAGFDCSGLVQYVYAQFGKSLPRATTGQEYAGTQISVEEAQPGDLYFWGSRGSTYHVAIALGGGSFVHAPQPGENVKIGSVSSFRPSFAVRLN</sequence>
<feature type="compositionally biased region" description="Low complexity" evidence="7">
    <location>
        <begin position="214"/>
        <end position="226"/>
    </location>
</feature>
<dbReference type="AlphaFoldDB" id="A0A0R1TVT1"/>
<dbReference type="EMBL" id="AZFT01000040">
    <property type="protein sequence ID" value="KRL85359.1"/>
    <property type="molecule type" value="Genomic_DNA"/>
</dbReference>
<dbReference type="InterPro" id="IPR038765">
    <property type="entry name" value="Papain-like_cys_pep_sf"/>
</dbReference>
<dbReference type="PANTHER" id="PTHR47053">
    <property type="entry name" value="MUREIN DD-ENDOPEPTIDASE MEPH-RELATED"/>
    <property type="match status" value="1"/>
</dbReference>
<keyword evidence="5" id="KW-0788">Thiol protease</keyword>
<feature type="domain" description="NlpC/P60" evidence="9">
    <location>
        <begin position="274"/>
        <end position="391"/>
    </location>
</feature>
<dbReference type="Proteomes" id="UP000051324">
    <property type="component" value="Unassembled WGS sequence"/>
</dbReference>
<dbReference type="GO" id="GO:0008234">
    <property type="term" value="F:cysteine-type peptidase activity"/>
    <property type="evidence" value="ECO:0007669"/>
    <property type="project" value="UniProtKB-KW"/>
</dbReference>
<dbReference type="PANTHER" id="PTHR47053:SF1">
    <property type="entry name" value="MUREIN DD-ENDOPEPTIDASE MEPH-RELATED"/>
    <property type="match status" value="1"/>
</dbReference>
<keyword evidence="11" id="KW-1185">Reference proteome</keyword>
<protein>
    <submittedName>
        <fullName evidence="10">NlpC P60</fullName>
    </submittedName>
</protein>
<dbReference type="Pfam" id="PF00877">
    <property type="entry name" value="NLPC_P60"/>
    <property type="match status" value="1"/>
</dbReference>
<reference evidence="10 11" key="1">
    <citation type="journal article" date="2015" name="Genome Announc.">
        <title>Expanding the biotechnology potential of lactobacilli through comparative genomics of 213 strains and associated genera.</title>
        <authorList>
            <person name="Sun Z."/>
            <person name="Harris H.M."/>
            <person name="McCann A."/>
            <person name="Guo C."/>
            <person name="Argimon S."/>
            <person name="Zhang W."/>
            <person name="Yang X."/>
            <person name="Jeffery I.B."/>
            <person name="Cooney J.C."/>
            <person name="Kagawa T.F."/>
            <person name="Liu W."/>
            <person name="Song Y."/>
            <person name="Salvetti E."/>
            <person name="Wrobel A."/>
            <person name="Rasinkangas P."/>
            <person name="Parkhill J."/>
            <person name="Rea M.C."/>
            <person name="O'Sullivan O."/>
            <person name="Ritari J."/>
            <person name="Douillard F.P."/>
            <person name="Paul Ross R."/>
            <person name="Yang R."/>
            <person name="Briner A.E."/>
            <person name="Felis G.E."/>
            <person name="de Vos W.M."/>
            <person name="Barrangou R."/>
            <person name="Klaenhammer T.R."/>
            <person name="Caufield P.W."/>
            <person name="Cui Y."/>
            <person name="Zhang H."/>
            <person name="O'Toole P.W."/>
        </authorList>
    </citation>
    <scope>NUCLEOTIDE SEQUENCE [LARGE SCALE GENOMIC DNA]</scope>
    <source>
        <strain evidence="10 11">DSM 16634</strain>
    </source>
</reference>
<evidence type="ECO:0000256" key="3">
    <source>
        <dbReference type="ARBA" id="ARBA00022729"/>
    </source>
</evidence>
<dbReference type="PATRIC" id="fig|1423724.4.peg.110"/>